<dbReference type="InterPro" id="IPR051450">
    <property type="entry name" value="Gfo/Idh/MocA_Oxidoreductases"/>
</dbReference>
<dbReference type="EMBL" id="JACRDE010000327">
    <property type="protein sequence ID" value="MBI5250278.1"/>
    <property type="molecule type" value="Genomic_DNA"/>
</dbReference>
<reference evidence="3" key="1">
    <citation type="submission" date="2020-07" db="EMBL/GenBank/DDBJ databases">
        <title>Huge and variable diversity of episymbiotic CPR bacteria and DPANN archaea in groundwater ecosystems.</title>
        <authorList>
            <person name="He C.Y."/>
            <person name="Keren R."/>
            <person name="Whittaker M."/>
            <person name="Farag I.F."/>
            <person name="Doudna J."/>
            <person name="Cate J.H.D."/>
            <person name="Banfield J.F."/>
        </authorList>
    </citation>
    <scope>NUCLEOTIDE SEQUENCE</scope>
    <source>
        <strain evidence="3">NC_groundwater_1664_Pr3_B-0.1um_52_9</strain>
    </source>
</reference>
<evidence type="ECO:0000259" key="1">
    <source>
        <dbReference type="Pfam" id="PF01408"/>
    </source>
</evidence>
<comment type="caution">
    <text evidence="3">The sequence shown here is derived from an EMBL/GenBank/DDBJ whole genome shotgun (WGS) entry which is preliminary data.</text>
</comment>
<dbReference type="Gene3D" id="3.30.360.10">
    <property type="entry name" value="Dihydrodipicolinate Reductase, domain 2"/>
    <property type="match status" value="1"/>
</dbReference>
<accession>A0A9D6V3Y3</accession>
<name>A0A9D6V3Y3_9BACT</name>
<feature type="domain" description="GFO/IDH/MocA-like oxidoreductase" evidence="2">
    <location>
        <begin position="147"/>
        <end position="249"/>
    </location>
</feature>
<dbReference type="AlphaFoldDB" id="A0A9D6V3Y3"/>
<organism evidence="3 4">
    <name type="scientific">Desulfomonile tiedjei</name>
    <dbReference type="NCBI Taxonomy" id="2358"/>
    <lineage>
        <taxon>Bacteria</taxon>
        <taxon>Pseudomonadati</taxon>
        <taxon>Thermodesulfobacteriota</taxon>
        <taxon>Desulfomonilia</taxon>
        <taxon>Desulfomonilales</taxon>
        <taxon>Desulfomonilaceae</taxon>
        <taxon>Desulfomonile</taxon>
    </lineage>
</organism>
<dbReference type="PANTHER" id="PTHR43377">
    <property type="entry name" value="BILIVERDIN REDUCTASE A"/>
    <property type="match status" value="1"/>
</dbReference>
<dbReference type="PANTHER" id="PTHR43377:SF6">
    <property type="entry name" value="GFO_IDH_MOCA-LIKE OXIDOREDUCTASE N-TERMINAL DOMAIN-CONTAINING PROTEIN"/>
    <property type="match status" value="1"/>
</dbReference>
<dbReference type="Pfam" id="PF01408">
    <property type="entry name" value="GFO_IDH_MocA"/>
    <property type="match status" value="1"/>
</dbReference>
<sequence length="355" mass="39373">MEPSTRRTRRYHVSGDEILLNVGLFGYGYWGPNLVRNFNRGGRSRIKVVCDLNTDRLKRLVEDYPSVEGTNSVDRIINDPSIDAVAIATPVSTHCDLAMRALRAGKHVLVEKPIATTTSEALRMTDEADRQKRVLLVDHTFVYTGAVRKIKEAVDSGALGEIYYYDSVRVNLGLFQKDVDVLYDLAVHDLSILEYVLPNKPCAVSATGMASFSGGPENVAYLTLFFDNRCIAHMHVNWLAPVKIRRTLLGGSSKMIVYDDLEPSEKVKIYDKGVDVGDDPDGLYKIKVSYRTGDMWAPKVDTTEALQTLVSHFIDCAENGASPITGGREGLFVVRILEAAVESMRGRAVTVELQL</sequence>
<protein>
    <submittedName>
        <fullName evidence="3">Gfo/Idh/MocA family oxidoreductase</fullName>
    </submittedName>
</protein>
<evidence type="ECO:0000313" key="4">
    <source>
        <dbReference type="Proteomes" id="UP000807825"/>
    </source>
</evidence>
<dbReference type="InterPro" id="IPR036291">
    <property type="entry name" value="NAD(P)-bd_dom_sf"/>
</dbReference>
<dbReference type="InterPro" id="IPR000683">
    <property type="entry name" value="Gfo/Idh/MocA-like_OxRdtase_N"/>
</dbReference>
<dbReference type="SUPFAM" id="SSF55347">
    <property type="entry name" value="Glyceraldehyde-3-phosphate dehydrogenase-like, C-terminal domain"/>
    <property type="match status" value="1"/>
</dbReference>
<dbReference type="Pfam" id="PF22725">
    <property type="entry name" value="GFO_IDH_MocA_C3"/>
    <property type="match status" value="1"/>
</dbReference>
<gene>
    <name evidence="3" type="ORF">HY912_12355</name>
</gene>
<dbReference type="SUPFAM" id="SSF51735">
    <property type="entry name" value="NAD(P)-binding Rossmann-fold domains"/>
    <property type="match status" value="1"/>
</dbReference>
<proteinExistence type="predicted"/>
<dbReference type="Proteomes" id="UP000807825">
    <property type="component" value="Unassembled WGS sequence"/>
</dbReference>
<dbReference type="InterPro" id="IPR055170">
    <property type="entry name" value="GFO_IDH_MocA-like_dom"/>
</dbReference>
<dbReference type="Gene3D" id="3.40.50.720">
    <property type="entry name" value="NAD(P)-binding Rossmann-like Domain"/>
    <property type="match status" value="1"/>
</dbReference>
<evidence type="ECO:0000313" key="3">
    <source>
        <dbReference type="EMBL" id="MBI5250278.1"/>
    </source>
</evidence>
<feature type="domain" description="Gfo/Idh/MocA-like oxidoreductase N-terminal" evidence="1">
    <location>
        <begin position="20"/>
        <end position="139"/>
    </location>
</feature>
<dbReference type="GO" id="GO:0000166">
    <property type="term" value="F:nucleotide binding"/>
    <property type="evidence" value="ECO:0007669"/>
    <property type="project" value="InterPro"/>
</dbReference>
<evidence type="ECO:0000259" key="2">
    <source>
        <dbReference type="Pfam" id="PF22725"/>
    </source>
</evidence>